<dbReference type="Pfam" id="PF00440">
    <property type="entry name" value="TetR_N"/>
    <property type="match status" value="1"/>
</dbReference>
<keyword evidence="2 4" id="KW-0238">DNA-binding</keyword>
<dbReference type="SUPFAM" id="SSF46689">
    <property type="entry name" value="Homeodomain-like"/>
    <property type="match status" value="1"/>
</dbReference>
<accession>A0A0D6ZEM7</accession>
<dbReference type="PROSITE" id="PS50977">
    <property type="entry name" value="HTH_TETR_2"/>
    <property type="match status" value="1"/>
</dbReference>
<dbReference type="InterPro" id="IPR001647">
    <property type="entry name" value="HTH_TetR"/>
</dbReference>
<dbReference type="Gene3D" id="1.10.10.60">
    <property type="entry name" value="Homeodomain-like"/>
    <property type="match status" value="1"/>
</dbReference>
<dbReference type="AlphaFoldDB" id="A0A0D6ZEM7"/>
<evidence type="ECO:0000313" key="7">
    <source>
        <dbReference type="Proteomes" id="UP000032512"/>
    </source>
</evidence>
<evidence type="ECO:0000313" key="6">
    <source>
        <dbReference type="EMBL" id="KIY23541.1"/>
    </source>
</evidence>
<protein>
    <submittedName>
        <fullName evidence="6">TetR family transcriptional regulator</fullName>
    </submittedName>
</protein>
<dbReference type="RefSeq" id="WP_044390942.1">
    <property type="nucleotide sequence ID" value="NZ_JXIQ01000016.1"/>
</dbReference>
<evidence type="ECO:0000256" key="3">
    <source>
        <dbReference type="ARBA" id="ARBA00023163"/>
    </source>
</evidence>
<feature type="DNA-binding region" description="H-T-H motif" evidence="4">
    <location>
        <begin position="31"/>
        <end position="50"/>
    </location>
</feature>
<dbReference type="SUPFAM" id="SSF48498">
    <property type="entry name" value="Tetracyclin repressor-like, C-terminal domain"/>
    <property type="match status" value="1"/>
</dbReference>
<name>A0A0D6ZEM7_9BACI</name>
<reference evidence="6 7" key="1">
    <citation type="submission" date="2015-01" db="EMBL/GenBank/DDBJ databases">
        <title>Draft genome sequences of the supercritical CO2 tolerant bacteria Bacillus subterraneus MITOT1 and Bacillus cereus MIT0214.</title>
        <authorList>
            <person name="Peet K.C."/>
            <person name="Thompson J.R."/>
        </authorList>
    </citation>
    <scope>NUCLEOTIDE SEQUENCE [LARGE SCALE GENOMIC DNA]</scope>
    <source>
        <strain evidence="6 7">MITOT1</strain>
    </source>
</reference>
<keyword evidence="1" id="KW-0805">Transcription regulation</keyword>
<dbReference type="EMBL" id="JXIQ01000016">
    <property type="protein sequence ID" value="KIY23541.1"/>
    <property type="molecule type" value="Genomic_DNA"/>
</dbReference>
<evidence type="ECO:0000259" key="5">
    <source>
        <dbReference type="PROSITE" id="PS50977"/>
    </source>
</evidence>
<gene>
    <name evidence="6" type="ORF">UB32_02580</name>
</gene>
<evidence type="ECO:0000256" key="4">
    <source>
        <dbReference type="PROSITE-ProRule" id="PRU00335"/>
    </source>
</evidence>
<comment type="caution">
    <text evidence="6">The sequence shown here is derived from an EMBL/GenBank/DDBJ whole genome shotgun (WGS) entry which is preliminary data.</text>
</comment>
<keyword evidence="3" id="KW-0804">Transcription</keyword>
<dbReference type="InterPro" id="IPR009057">
    <property type="entry name" value="Homeodomain-like_sf"/>
</dbReference>
<keyword evidence="7" id="KW-1185">Reference proteome</keyword>
<dbReference type="OrthoDB" id="71867at2"/>
<dbReference type="GO" id="GO:0003677">
    <property type="term" value="F:DNA binding"/>
    <property type="evidence" value="ECO:0007669"/>
    <property type="project" value="UniProtKB-UniRule"/>
</dbReference>
<evidence type="ECO:0000256" key="1">
    <source>
        <dbReference type="ARBA" id="ARBA00023015"/>
    </source>
</evidence>
<proteinExistence type="predicted"/>
<dbReference type="InterPro" id="IPR036271">
    <property type="entry name" value="Tet_transcr_reg_TetR-rel_C_sf"/>
</dbReference>
<organism evidence="6 7">
    <name type="scientific">Mesobacillus subterraneus</name>
    <dbReference type="NCBI Taxonomy" id="285983"/>
    <lineage>
        <taxon>Bacteria</taxon>
        <taxon>Bacillati</taxon>
        <taxon>Bacillota</taxon>
        <taxon>Bacilli</taxon>
        <taxon>Bacillales</taxon>
        <taxon>Bacillaceae</taxon>
        <taxon>Mesobacillus</taxon>
    </lineage>
</organism>
<sequence length="191" mass="21027">MSPRPKIALDKQTIVIAAAQLANEQGSDRVTLALLAKKLNIKPPSLYNHFNGLPGLKRELALFSLEKLYNELEAEALEKSPGEESVLAITDAYLAFARENPGLYEFALSAPDPSDEKVNHAGEKIVTLVLSKIKPFHFSDVEAIHAVRGLRSLMHGFASLEQKGGFGMPFDINESYRLAVQTFFRGMKKSG</sequence>
<dbReference type="Pfam" id="PF13305">
    <property type="entry name" value="TetR_C_33"/>
    <property type="match status" value="1"/>
</dbReference>
<dbReference type="PATRIC" id="fig|285983.3.peg.2143"/>
<feature type="domain" description="HTH tetR-type" evidence="5">
    <location>
        <begin position="8"/>
        <end position="68"/>
    </location>
</feature>
<dbReference type="Gene3D" id="1.10.357.10">
    <property type="entry name" value="Tetracycline Repressor, domain 2"/>
    <property type="match status" value="1"/>
</dbReference>
<evidence type="ECO:0000256" key="2">
    <source>
        <dbReference type="ARBA" id="ARBA00023125"/>
    </source>
</evidence>
<dbReference type="Proteomes" id="UP000032512">
    <property type="component" value="Unassembled WGS sequence"/>
</dbReference>
<dbReference type="InterPro" id="IPR025996">
    <property type="entry name" value="MT1864/Rv1816-like_C"/>
</dbReference>